<organism evidence="2 3">
    <name type="scientific">Rhodoferax ferrireducens</name>
    <dbReference type="NCBI Taxonomy" id="192843"/>
    <lineage>
        <taxon>Bacteria</taxon>
        <taxon>Pseudomonadati</taxon>
        <taxon>Pseudomonadota</taxon>
        <taxon>Betaproteobacteria</taxon>
        <taxon>Burkholderiales</taxon>
        <taxon>Comamonadaceae</taxon>
        <taxon>Rhodoferax</taxon>
    </lineage>
</organism>
<keyword evidence="1" id="KW-0472">Membrane</keyword>
<sequence>MKNQAPQRFWEIDLGALLLLWWNDIAAFLMTALMFCALSLPVVIPALIMWLMLINNISFETPP</sequence>
<accession>A0ABU2CAX9</accession>
<keyword evidence="3" id="KW-1185">Reference proteome</keyword>
<gene>
    <name evidence="2" type="ORF">J2X19_003177</name>
</gene>
<dbReference type="Proteomes" id="UP001180487">
    <property type="component" value="Unassembled WGS sequence"/>
</dbReference>
<dbReference type="RefSeq" id="WP_116608418.1">
    <property type="nucleotide sequence ID" value="NZ_JAVDXT010000003.1"/>
</dbReference>
<keyword evidence="1" id="KW-0812">Transmembrane</keyword>
<name>A0ABU2CAX9_9BURK</name>
<protein>
    <submittedName>
        <fullName evidence="2">Uncharacterized protein</fullName>
    </submittedName>
</protein>
<evidence type="ECO:0000313" key="2">
    <source>
        <dbReference type="EMBL" id="MDR7378483.1"/>
    </source>
</evidence>
<evidence type="ECO:0000313" key="3">
    <source>
        <dbReference type="Proteomes" id="UP001180487"/>
    </source>
</evidence>
<comment type="caution">
    <text evidence="2">The sequence shown here is derived from an EMBL/GenBank/DDBJ whole genome shotgun (WGS) entry which is preliminary data.</text>
</comment>
<evidence type="ECO:0000256" key="1">
    <source>
        <dbReference type="SAM" id="Phobius"/>
    </source>
</evidence>
<dbReference type="EMBL" id="JAVDXT010000003">
    <property type="protein sequence ID" value="MDR7378483.1"/>
    <property type="molecule type" value="Genomic_DNA"/>
</dbReference>
<reference evidence="2 3" key="1">
    <citation type="submission" date="2023-07" db="EMBL/GenBank/DDBJ databases">
        <title>Sorghum-associated microbial communities from plants grown in Nebraska, USA.</title>
        <authorList>
            <person name="Schachtman D."/>
        </authorList>
    </citation>
    <scope>NUCLEOTIDE SEQUENCE [LARGE SCALE GENOMIC DNA]</scope>
    <source>
        <strain evidence="2 3">BE313</strain>
    </source>
</reference>
<keyword evidence="1" id="KW-1133">Transmembrane helix</keyword>
<proteinExistence type="predicted"/>
<feature type="transmembrane region" description="Helical" evidence="1">
    <location>
        <begin position="25"/>
        <end position="53"/>
    </location>
</feature>